<organism evidence="3">
    <name type="scientific">Drosophila persimilis</name>
    <name type="common">Fruit fly</name>
    <dbReference type="NCBI Taxonomy" id="7234"/>
    <lineage>
        <taxon>Eukaryota</taxon>
        <taxon>Metazoa</taxon>
        <taxon>Ecdysozoa</taxon>
        <taxon>Arthropoda</taxon>
        <taxon>Hexapoda</taxon>
        <taxon>Insecta</taxon>
        <taxon>Pterygota</taxon>
        <taxon>Neoptera</taxon>
        <taxon>Endopterygota</taxon>
        <taxon>Diptera</taxon>
        <taxon>Brachycera</taxon>
        <taxon>Muscomorpha</taxon>
        <taxon>Ephydroidea</taxon>
        <taxon>Drosophilidae</taxon>
        <taxon>Drosophila</taxon>
        <taxon>Sophophora</taxon>
    </lineage>
</organism>
<proteinExistence type="predicted"/>
<dbReference type="PhylomeDB" id="B4HBC0"/>
<protein>
    <submittedName>
        <fullName evidence="2">GL15382</fullName>
    </submittedName>
</protein>
<evidence type="ECO:0000256" key="1">
    <source>
        <dbReference type="SAM" id="MobiDB-lite"/>
    </source>
</evidence>
<dbReference type="EMBL" id="CH479251">
    <property type="protein sequence ID" value="EDW38653.1"/>
    <property type="molecule type" value="Genomic_DNA"/>
</dbReference>
<gene>
    <name evidence="2" type="primary">Dper\GL15382</name>
    <name evidence="2" type="ORF">Dper_GL15382</name>
</gene>
<keyword evidence="3" id="KW-1185">Reference proteome</keyword>
<name>B4HBC0_DROPE</name>
<sequence>MTAVQWKLVHAQLVESLFLRKEKDPRCRLQGFKKQYDRLLAMDTLHTRRKKTTPRDQLPTAFWPSASKKLTPTPPSVQQMISFVTPKATTTDADLVAEFITSESPLSPQTYPDPINKRPGPPNIAITYTPASKRQRGPKVATPLPKTRKPRQKTLSEVSKRHLIVALIDRIDENAKMTAVQWKLVHAQLVESLFLRKEKDPRSPLPSSMERDG</sequence>
<dbReference type="AlphaFoldDB" id="B4HBC0"/>
<evidence type="ECO:0000313" key="2">
    <source>
        <dbReference type="EMBL" id="EDW38653.1"/>
    </source>
</evidence>
<dbReference type="HOGENOM" id="CLU_1556897_0_0_1"/>
<dbReference type="OMA" id="MTAVQWK"/>
<accession>B4HBC0</accession>
<dbReference type="Proteomes" id="UP000008744">
    <property type="component" value="Unassembled WGS sequence"/>
</dbReference>
<evidence type="ECO:0000313" key="3">
    <source>
        <dbReference type="Proteomes" id="UP000008744"/>
    </source>
</evidence>
<feature type="region of interest" description="Disordered" evidence="1">
    <location>
        <begin position="104"/>
        <end position="156"/>
    </location>
</feature>
<reference evidence="2 3" key="1">
    <citation type="journal article" date="2007" name="Nature">
        <title>Evolution of genes and genomes on the Drosophila phylogeny.</title>
        <authorList>
            <consortium name="Drosophila 12 Genomes Consortium"/>
            <person name="Clark A.G."/>
            <person name="Eisen M.B."/>
            <person name="Smith D.R."/>
            <person name="Bergman C.M."/>
            <person name="Oliver B."/>
            <person name="Markow T.A."/>
            <person name="Kaufman T.C."/>
            <person name="Kellis M."/>
            <person name="Gelbart W."/>
            <person name="Iyer V.N."/>
            <person name="Pollard D.A."/>
            <person name="Sackton T.B."/>
            <person name="Larracuente A.M."/>
            <person name="Singh N.D."/>
            <person name="Abad J.P."/>
            <person name="Abt D.N."/>
            <person name="Adryan B."/>
            <person name="Aguade M."/>
            <person name="Akashi H."/>
            <person name="Anderson W.W."/>
            <person name="Aquadro C.F."/>
            <person name="Ardell D.H."/>
            <person name="Arguello R."/>
            <person name="Artieri C.G."/>
            <person name="Barbash D.A."/>
            <person name="Barker D."/>
            <person name="Barsanti P."/>
            <person name="Batterham P."/>
            <person name="Batzoglou S."/>
            <person name="Begun D."/>
            <person name="Bhutkar A."/>
            <person name="Blanco E."/>
            <person name="Bosak S.A."/>
            <person name="Bradley R.K."/>
            <person name="Brand A.D."/>
            <person name="Brent M.R."/>
            <person name="Brooks A.N."/>
            <person name="Brown R.H."/>
            <person name="Butlin R.K."/>
            <person name="Caggese C."/>
            <person name="Calvi B.R."/>
            <person name="Bernardo de Carvalho A."/>
            <person name="Caspi A."/>
            <person name="Castrezana S."/>
            <person name="Celniker S.E."/>
            <person name="Chang J.L."/>
            <person name="Chapple C."/>
            <person name="Chatterji S."/>
            <person name="Chinwalla A."/>
            <person name="Civetta A."/>
            <person name="Clifton S.W."/>
            <person name="Comeron J.M."/>
            <person name="Costello J.C."/>
            <person name="Coyne J.A."/>
            <person name="Daub J."/>
            <person name="David R.G."/>
            <person name="Delcher A.L."/>
            <person name="Delehaunty K."/>
            <person name="Do C.B."/>
            <person name="Ebling H."/>
            <person name="Edwards K."/>
            <person name="Eickbush T."/>
            <person name="Evans J.D."/>
            <person name="Filipski A."/>
            <person name="Findeiss S."/>
            <person name="Freyhult E."/>
            <person name="Fulton L."/>
            <person name="Fulton R."/>
            <person name="Garcia A.C."/>
            <person name="Gardiner A."/>
            <person name="Garfield D.A."/>
            <person name="Garvin B.E."/>
            <person name="Gibson G."/>
            <person name="Gilbert D."/>
            <person name="Gnerre S."/>
            <person name="Godfrey J."/>
            <person name="Good R."/>
            <person name="Gotea V."/>
            <person name="Gravely B."/>
            <person name="Greenberg A.J."/>
            <person name="Griffiths-Jones S."/>
            <person name="Gross S."/>
            <person name="Guigo R."/>
            <person name="Gustafson E.A."/>
            <person name="Haerty W."/>
            <person name="Hahn M.W."/>
            <person name="Halligan D.L."/>
            <person name="Halpern A.L."/>
            <person name="Halter G.M."/>
            <person name="Han M.V."/>
            <person name="Heger A."/>
            <person name="Hillier L."/>
            <person name="Hinrichs A.S."/>
            <person name="Holmes I."/>
            <person name="Hoskins R.A."/>
            <person name="Hubisz M.J."/>
            <person name="Hultmark D."/>
            <person name="Huntley M.A."/>
            <person name="Jaffe D.B."/>
            <person name="Jagadeeshan S."/>
            <person name="Jeck W.R."/>
            <person name="Johnson J."/>
            <person name="Jones C.D."/>
            <person name="Jordan W.C."/>
            <person name="Karpen G.H."/>
            <person name="Kataoka E."/>
            <person name="Keightley P.D."/>
            <person name="Kheradpour P."/>
            <person name="Kirkness E.F."/>
            <person name="Koerich L.B."/>
            <person name="Kristiansen K."/>
            <person name="Kudrna D."/>
            <person name="Kulathinal R.J."/>
            <person name="Kumar S."/>
            <person name="Kwok R."/>
            <person name="Lander E."/>
            <person name="Langley C.H."/>
            <person name="Lapoint R."/>
            <person name="Lazzaro B.P."/>
            <person name="Lee S.J."/>
            <person name="Levesque L."/>
            <person name="Li R."/>
            <person name="Lin C.F."/>
            <person name="Lin M.F."/>
            <person name="Lindblad-Toh K."/>
            <person name="Llopart A."/>
            <person name="Long M."/>
            <person name="Low L."/>
            <person name="Lozovsky E."/>
            <person name="Lu J."/>
            <person name="Luo M."/>
            <person name="Machado C.A."/>
            <person name="Makalowski W."/>
            <person name="Marzo M."/>
            <person name="Matsuda M."/>
            <person name="Matzkin L."/>
            <person name="McAllister B."/>
            <person name="McBride C.S."/>
            <person name="McKernan B."/>
            <person name="McKernan K."/>
            <person name="Mendez-Lago M."/>
            <person name="Minx P."/>
            <person name="Mollenhauer M.U."/>
            <person name="Montooth K."/>
            <person name="Mount S.M."/>
            <person name="Mu X."/>
            <person name="Myers E."/>
            <person name="Negre B."/>
            <person name="Newfeld S."/>
            <person name="Nielsen R."/>
            <person name="Noor M.A."/>
            <person name="O'Grady P."/>
            <person name="Pachter L."/>
            <person name="Papaceit M."/>
            <person name="Parisi M.J."/>
            <person name="Parisi M."/>
            <person name="Parts L."/>
            <person name="Pedersen J.S."/>
            <person name="Pesole G."/>
            <person name="Phillippy A.M."/>
            <person name="Ponting C.P."/>
            <person name="Pop M."/>
            <person name="Porcelli D."/>
            <person name="Powell J.R."/>
            <person name="Prohaska S."/>
            <person name="Pruitt K."/>
            <person name="Puig M."/>
            <person name="Quesneville H."/>
            <person name="Ram K.R."/>
            <person name="Rand D."/>
            <person name="Rasmussen M.D."/>
            <person name="Reed L.K."/>
            <person name="Reenan R."/>
            <person name="Reily A."/>
            <person name="Remington K.A."/>
            <person name="Rieger T.T."/>
            <person name="Ritchie M.G."/>
            <person name="Robin C."/>
            <person name="Rogers Y.H."/>
            <person name="Rohde C."/>
            <person name="Rozas J."/>
            <person name="Rubenfield M.J."/>
            <person name="Ruiz A."/>
            <person name="Russo S."/>
            <person name="Salzberg S.L."/>
            <person name="Sanchez-Gracia A."/>
            <person name="Saranga D.J."/>
            <person name="Sato H."/>
            <person name="Schaeffer S.W."/>
            <person name="Schatz M.C."/>
            <person name="Schlenke T."/>
            <person name="Schwartz R."/>
            <person name="Segarra C."/>
            <person name="Singh R.S."/>
            <person name="Sirot L."/>
            <person name="Sirota M."/>
            <person name="Sisneros N.B."/>
            <person name="Smith C.D."/>
            <person name="Smith T.F."/>
            <person name="Spieth J."/>
            <person name="Stage D.E."/>
            <person name="Stark A."/>
            <person name="Stephan W."/>
            <person name="Strausberg R.L."/>
            <person name="Strempel S."/>
            <person name="Sturgill D."/>
            <person name="Sutton G."/>
            <person name="Sutton G.G."/>
            <person name="Tao W."/>
            <person name="Teichmann S."/>
            <person name="Tobari Y.N."/>
            <person name="Tomimura Y."/>
            <person name="Tsolas J.M."/>
            <person name="Valente V.L."/>
            <person name="Venter E."/>
            <person name="Venter J.C."/>
            <person name="Vicario S."/>
            <person name="Vieira F.G."/>
            <person name="Vilella A.J."/>
            <person name="Villasante A."/>
            <person name="Walenz B."/>
            <person name="Wang J."/>
            <person name="Wasserman M."/>
            <person name="Watts T."/>
            <person name="Wilson D."/>
            <person name="Wilson R.K."/>
            <person name="Wing R.A."/>
            <person name="Wolfner M.F."/>
            <person name="Wong A."/>
            <person name="Wong G.K."/>
            <person name="Wu C.I."/>
            <person name="Wu G."/>
            <person name="Yamamoto D."/>
            <person name="Yang H.P."/>
            <person name="Yang S.P."/>
            <person name="Yorke J.A."/>
            <person name="Yoshida K."/>
            <person name="Zdobnov E."/>
            <person name="Zhang P."/>
            <person name="Zhang Y."/>
            <person name="Zimin A.V."/>
            <person name="Baldwin J."/>
            <person name="Abdouelleil A."/>
            <person name="Abdulkadir J."/>
            <person name="Abebe A."/>
            <person name="Abera B."/>
            <person name="Abreu J."/>
            <person name="Acer S.C."/>
            <person name="Aftuck L."/>
            <person name="Alexander A."/>
            <person name="An P."/>
            <person name="Anderson E."/>
            <person name="Anderson S."/>
            <person name="Arachi H."/>
            <person name="Azer M."/>
            <person name="Bachantsang P."/>
            <person name="Barry A."/>
            <person name="Bayul T."/>
            <person name="Berlin A."/>
            <person name="Bessette D."/>
            <person name="Bloom T."/>
            <person name="Blye J."/>
            <person name="Boguslavskiy L."/>
            <person name="Bonnet C."/>
            <person name="Boukhgalter B."/>
            <person name="Bourzgui I."/>
            <person name="Brown A."/>
            <person name="Cahill P."/>
            <person name="Channer S."/>
            <person name="Cheshatsang Y."/>
            <person name="Chuda L."/>
            <person name="Citroen M."/>
            <person name="Collymore A."/>
            <person name="Cooke P."/>
            <person name="Costello M."/>
            <person name="D'Aco K."/>
            <person name="Daza R."/>
            <person name="De Haan G."/>
            <person name="DeGray S."/>
            <person name="DeMaso C."/>
            <person name="Dhargay N."/>
            <person name="Dooley K."/>
            <person name="Dooley E."/>
            <person name="Doricent M."/>
            <person name="Dorje P."/>
            <person name="Dorjee K."/>
            <person name="Dupes A."/>
            <person name="Elong R."/>
            <person name="Falk J."/>
            <person name="Farina A."/>
            <person name="Faro S."/>
            <person name="Ferguson D."/>
            <person name="Fisher S."/>
            <person name="Foley C.D."/>
            <person name="Franke A."/>
            <person name="Friedrich D."/>
            <person name="Gadbois L."/>
            <person name="Gearin G."/>
            <person name="Gearin C.R."/>
            <person name="Giannoukos G."/>
            <person name="Goode T."/>
            <person name="Graham J."/>
            <person name="Grandbois E."/>
            <person name="Grewal S."/>
            <person name="Gyaltsen K."/>
            <person name="Hafez N."/>
            <person name="Hagos B."/>
            <person name="Hall J."/>
            <person name="Henson C."/>
            <person name="Hollinger A."/>
            <person name="Honan T."/>
            <person name="Huard M.D."/>
            <person name="Hughes L."/>
            <person name="Hurhula B."/>
            <person name="Husby M.E."/>
            <person name="Kamat A."/>
            <person name="Kanga B."/>
            <person name="Kashin S."/>
            <person name="Khazanovich D."/>
            <person name="Kisner P."/>
            <person name="Lance K."/>
            <person name="Lara M."/>
            <person name="Lee W."/>
            <person name="Lennon N."/>
            <person name="Letendre F."/>
            <person name="LeVine R."/>
            <person name="Lipovsky A."/>
            <person name="Liu X."/>
            <person name="Liu J."/>
            <person name="Liu S."/>
            <person name="Lokyitsang T."/>
            <person name="Lokyitsang Y."/>
            <person name="Lubonja R."/>
            <person name="Lui A."/>
            <person name="MacDonald P."/>
            <person name="Magnisalis V."/>
            <person name="Maru K."/>
            <person name="Matthews C."/>
            <person name="McCusker W."/>
            <person name="McDonough S."/>
            <person name="Mehta T."/>
            <person name="Meldrim J."/>
            <person name="Meneus L."/>
            <person name="Mihai O."/>
            <person name="Mihalev A."/>
            <person name="Mihova T."/>
            <person name="Mittelman R."/>
            <person name="Mlenga V."/>
            <person name="Montmayeur A."/>
            <person name="Mulrain L."/>
            <person name="Navidi A."/>
            <person name="Naylor J."/>
            <person name="Negash T."/>
            <person name="Nguyen T."/>
            <person name="Nguyen N."/>
            <person name="Nicol R."/>
            <person name="Norbu C."/>
            <person name="Norbu N."/>
            <person name="Novod N."/>
            <person name="O'Neill B."/>
            <person name="Osman S."/>
            <person name="Markiewicz E."/>
            <person name="Oyono O.L."/>
            <person name="Patti C."/>
            <person name="Phunkhang P."/>
            <person name="Pierre F."/>
            <person name="Priest M."/>
            <person name="Raghuraman S."/>
            <person name="Rege F."/>
            <person name="Reyes R."/>
            <person name="Rise C."/>
            <person name="Rogov P."/>
            <person name="Ross K."/>
            <person name="Ryan E."/>
            <person name="Settipalli S."/>
            <person name="Shea T."/>
            <person name="Sherpa N."/>
            <person name="Shi L."/>
            <person name="Shih D."/>
            <person name="Sparrow T."/>
            <person name="Spaulding J."/>
            <person name="Stalker J."/>
            <person name="Stange-Thomann N."/>
            <person name="Stavropoulos S."/>
            <person name="Stone C."/>
            <person name="Strader C."/>
            <person name="Tesfaye S."/>
            <person name="Thomson T."/>
            <person name="Thoulutsang Y."/>
            <person name="Thoulutsang D."/>
            <person name="Topham K."/>
            <person name="Topping I."/>
            <person name="Tsamla T."/>
            <person name="Vassiliev H."/>
            <person name="Vo A."/>
            <person name="Wangchuk T."/>
            <person name="Wangdi T."/>
            <person name="Weiand M."/>
            <person name="Wilkinson J."/>
            <person name="Wilson A."/>
            <person name="Yadav S."/>
            <person name="Young G."/>
            <person name="Yu Q."/>
            <person name="Zembek L."/>
            <person name="Zhong D."/>
            <person name="Zimmer A."/>
            <person name="Zwirko Z."/>
            <person name="Jaffe D.B."/>
            <person name="Alvarez P."/>
            <person name="Brockman W."/>
            <person name="Butler J."/>
            <person name="Chin C."/>
            <person name="Gnerre S."/>
            <person name="Grabherr M."/>
            <person name="Kleber M."/>
            <person name="Mauceli E."/>
            <person name="MacCallum I."/>
        </authorList>
    </citation>
    <scope>NUCLEOTIDE SEQUENCE [LARGE SCALE GENOMIC DNA]</scope>
    <source>
        <strain evidence="3">MSH-3 / Tucson 14011-0111.49</strain>
    </source>
</reference>
<feature type="region of interest" description="Disordered" evidence="1">
    <location>
        <begin position="48"/>
        <end position="74"/>
    </location>
</feature>